<reference evidence="2" key="1">
    <citation type="journal article" date="2010" name="Genome Biol.">
        <title>Genome sequence of the necrotrophic plant pathogen Pythium ultimum reveals original pathogenicity mechanisms and effector repertoire.</title>
        <authorList>
            <person name="Levesque C.A."/>
            <person name="Brouwer H."/>
            <person name="Cano L."/>
            <person name="Hamilton J.P."/>
            <person name="Holt C."/>
            <person name="Huitema E."/>
            <person name="Raffaele S."/>
            <person name="Robideau G.P."/>
            <person name="Thines M."/>
            <person name="Win J."/>
            <person name="Zerillo M.M."/>
            <person name="Beakes G.W."/>
            <person name="Boore J.L."/>
            <person name="Busam D."/>
            <person name="Dumas B."/>
            <person name="Ferriera S."/>
            <person name="Fuerstenberg S.I."/>
            <person name="Gachon C.M."/>
            <person name="Gaulin E."/>
            <person name="Govers F."/>
            <person name="Grenville-Briggs L."/>
            <person name="Horner N."/>
            <person name="Hostetler J."/>
            <person name="Jiang R.H."/>
            <person name="Johnson J."/>
            <person name="Krajaejun T."/>
            <person name="Lin H."/>
            <person name="Meijer H.J."/>
            <person name="Moore B."/>
            <person name="Morris P."/>
            <person name="Phuntmart V."/>
            <person name="Puiu D."/>
            <person name="Shetty J."/>
            <person name="Stajich J.E."/>
            <person name="Tripathy S."/>
            <person name="Wawra S."/>
            <person name="van West P."/>
            <person name="Whitty B.R."/>
            <person name="Coutinho P.M."/>
            <person name="Henrissat B."/>
            <person name="Martin F."/>
            <person name="Thomas P.D."/>
            <person name="Tyler B.M."/>
            <person name="De Vries R.P."/>
            <person name="Kamoun S."/>
            <person name="Yandell M."/>
            <person name="Tisserat N."/>
            <person name="Buell C.R."/>
        </authorList>
    </citation>
    <scope>NUCLEOTIDE SEQUENCE</scope>
    <source>
        <strain evidence="2">DAOM:BR144</strain>
    </source>
</reference>
<accession>K3X4L7</accession>
<evidence type="ECO:0000313" key="2">
    <source>
        <dbReference type="Proteomes" id="UP000019132"/>
    </source>
</evidence>
<organism evidence="1 2">
    <name type="scientific">Globisporangium ultimum (strain ATCC 200006 / CBS 805.95 / DAOM BR144)</name>
    <name type="common">Pythium ultimum</name>
    <dbReference type="NCBI Taxonomy" id="431595"/>
    <lineage>
        <taxon>Eukaryota</taxon>
        <taxon>Sar</taxon>
        <taxon>Stramenopiles</taxon>
        <taxon>Oomycota</taxon>
        <taxon>Peronosporomycetes</taxon>
        <taxon>Pythiales</taxon>
        <taxon>Pythiaceae</taxon>
        <taxon>Globisporangium</taxon>
    </lineage>
</organism>
<dbReference type="EMBL" id="GL376601">
    <property type="status" value="NOT_ANNOTATED_CDS"/>
    <property type="molecule type" value="Genomic_DNA"/>
</dbReference>
<proteinExistence type="predicted"/>
<keyword evidence="2" id="KW-1185">Reference proteome</keyword>
<protein>
    <submittedName>
        <fullName evidence="1">Uncharacterized protein</fullName>
    </submittedName>
</protein>
<dbReference type="HOGENOM" id="CLU_1997146_0_0_1"/>
<reference evidence="1" key="3">
    <citation type="submission" date="2015-02" db="UniProtKB">
        <authorList>
            <consortium name="EnsemblProtists"/>
        </authorList>
    </citation>
    <scope>IDENTIFICATION</scope>
    <source>
        <strain evidence="1">DAOM BR144</strain>
    </source>
</reference>
<dbReference type="Proteomes" id="UP000019132">
    <property type="component" value="Unassembled WGS sequence"/>
</dbReference>
<name>K3X4L7_GLOUD</name>
<evidence type="ECO:0000313" key="1">
    <source>
        <dbReference type="EnsemblProtists" id="PYU1_T012166"/>
    </source>
</evidence>
<dbReference type="VEuPathDB" id="FungiDB:PYU1_G012140"/>
<sequence length="125" mass="14056">MWGNADARSDFQKTLCDCCIVHIGFCRGDLLNDNFDTLVIRLLVESLLDMFDEPPWILTNPSGSVDRFIEDLTKEVGPRFIVLDSIGAAFKCESLGDIQRIKLFIESRIFGPSQKLLDCTVLEGL</sequence>
<dbReference type="AlphaFoldDB" id="K3X4L7"/>
<reference evidence="2" key="2">
    <citation type="submission" date="2010-04" db="EMBL/GenBank/DDBJ databases">
        <authorList>
            <person name="Buell R."/>
            <person name="Hamilton J."/>
            <person name="Hostetler J."/>
        </authorList>
    </citation>
    <scope>NUCLEOTIDE SEQUENCE [LARGE SCALE GENOMIC DNA]</scope>
    <source>
        <strain evidence="2">DAOM:BR144</strain>
    </source>
</reference>
<dbReference type="eggNOG" id="ENOG502SJGC">
    <property type="taxonomic scope" value="Eukaryota"/>
</dbReference>
<dbReference type="EnsemblProtists" id="PYU1_T012166">
    <property type="protein sequence ID" value="PYU1_T012166"/>
    <property type="gene ID" value="PYU1_G012140"/>
</dbReference>
<dbReference type="InParanoid" id="K3X4L7"/>